<evidence type="ECO:0000313" key="2">
    <source>
        <dbReference type="Proteomes" id="UP001162992"/>
    </source>
</evidence>
<dbReference type="EMBL" id="CM055098">
    <property type="protein sequence ID" value="KAJ7549289.1"/>
    <property type="molecule type" value="Genomic_DNA"/>
</dbReference>
<evidence type="ECO:0000313" key="1">
    <source>
        <dbReference type="EMBL" id="KAJ7549289.1"/>
    </source>
</evidence>
<accession>A0ACC2D4Z7</accession>
<keyword evidence="2" id="KW-1185">Reference proteome</keyword>
<protein>
    <submittedName>
        <fullName evidence="1">Uncharacterized protein</fullName>
    </submittedName>
</protein>
<organism evidence="1 2">
    <name type="scientific">Diphasiastrum complanatum</name>
    <name type="common">Issler's clubmoss</name>
    <name type="synonym">Lycopodium complanatum</name>
    <dbReference type="NCBI Taxonomy" id="34168"/>
    <lineage>
        <taxon>Eukaryota</taxon>
        <taxon>Viridiplantae</taxon>
        <taxon>Streptophyta</taxon>
        <taxon>Embryophyta</taxon>
        <taxon>Tracheophyta</taxon>
        <taxon>Lycopodiopsida</taxon>
        <taxon>Lycopodiales</taxon>
        <taxon>Lycopodiaceae</taxon>
        <taxon>Lycopodioideae</taxon>
        <taxon>Diphasiastrum</taxon>
    </lineage>
</organism>
<name>A0ACC2D4Z7_DIPCM</name>
<gene>
    <name evidence="1" type="ORF">O6H91_07G047900</name>
</gene>
<reference evidence="2" key="1">
    <citation type="journal article" date="2024" name="Proc. Natl. Acad. Sci. U.S.A.">
        <title>Extraordinary preservation of gene collinearity over three hundred million years revealed in homosporous lycophytes.</title>
        <authorList>
            <person name="Li C."/>
            <person name="Wickell D."/>
            <person name="Kuo L.Y."/>
            <person name="Chen X."/>
            <person name="Nie B."/>
            <person name="Liao X."/>
            <person name="Peng D."/>
            <person name="Ji J."/>
            <person name="Jenkins J."/>
            <person name="Williams M."/>
            <person name="Shu S."/>
            <person name="Plott C."/>
            <person name="Barry K."/>
            <person name="Rajasekar S."/>
            <person name="Grimwood J."/>
            <person name="Han X."/>
            <person name="Sun S."/>
            <person name="Hou Z."/>
            <person name="He W."/>
            <person name="Dai G."/>
            <person name="Sun C."/>
            <person name="Schmutz J."/>
            <person name="Leebens-Mack J.H."/>
            <person name="Li F.W."/>
            <person name="Wang L."/>
        </authorList>
    </citation>
    <scope>NUCLEOTIDE SEQUENCE [LARGE SCALE GENOMIC DNA]</scope>
    <source>
        <strain evidence="2">cv. PW_Plant_1</strain>
    </source>
</reference>
<sequence>MGNLFSCVLICGATEKVKIVHSDISEEADFRVVLATQQVDHTQGSSRHVIEVEHKNLNTIATGEAQLSTPVCEQEDQEIYFLIPVDISTKSHVKTSRLVSLQPYKYWSIGLDRTKQLDHREAQKLSFPNPPVQLQKHDGVTKLVVSKRYLAQILMEKKLRRQENKDADTRSEEPKTTQHNHSRSRFSRAGTWKPALESISEIQTR</sequence>
<proteinExistence type="predicted"/>
<dbReference type="Proteomes" id="UP001162992">
    <property type="component" value="Chromosome 7"/>
</dbReference>
<comment type="caution">
    <text evidence="1">The sequence shown here is derived from an EMBL/GenBank/DDBJ whole genome shotgun (WGS) entry which is preliminary data.</text>
</comment>